<dbReference type="GO" id="GO:0051539">
    <property type="term" value="F:4 iron, 4 sulfur cluster binding"/>
    <property type="evidence" value="ECO:0007669"/>
    <property type="project" value="UniProtKB-KW"/>
</dbReference>
<gene>
    <name evidence="7" type="ordered locus">Spirs_3657</name>
</gene>
<dbReference type="EMBL" id="CP002116">
    <property type="protein sequence ID" value="ADK82743.1"/>
    <property type="molecule type" value="Genomic_DNA"/>
</dbReference>
<organism evidence="7 8">
    <name type="scientific">Sediminispirochaeta smaragdinae (strain DSM 11293 / JCM 15392 / SEBR 4228)</name>
    <name type="common">Spirochaeta smaragdinae</name>
    <dbReference type="NCBI Taxonomy" id="573413"/>
    <lineage>
        <taxon>Bacteria</taxon>
        <taxon>Pseudomonadati</taxon>
        <taxon>Spirochaetota</taxon>
        <taxon>Spirochaetia</taxon>
        <taxon>Spirochaetales</taxon>
        <taxon>Spirochaetaceae</taxon>
        <taxon>Sediminispirochaeta</taxon>
    </lineage>
</organism>
<feature type="domain" description="4Fe-4S" evidence="6">
    <location>
        <begin position="373"/>
        <end position="432"/>
    </location>
</feature>
<evidence type="ECO:0000313" key="7">
    <source>
        <dbReference type="EMBL" id="ADK82743.1"/>
    </source>
</evidence>
<dbReference type="Gene3D" id="1.10.15.40">
    <property type="entry name" value="Electron transport complex subunit B, putative Fe-S cluster"/>
    <property type="match status" value="1"/>
</dbReference>
<feature type="domain" description="4Fe-4S ferredoxin-type" evidence="5">
    <location>
        <begin position="8"/>
        <end position="34"/>
    </location>
</feature>
<proteinExistence type="predicted"/>
<dbReference type="STRING" id="573413.Spirs_3657"/>
<keyword evidence="4" id="KW-0411">Iron-sulfur</keyword>
<dbReference type="PROSITE" id="PS51379">
    <property type="entry name" value="4FE4S_FER_2"/>
    <property type="match status" value="2"/>
</dbReference>
<dbReference type="Pfam" id="PF02906">
    <property type="entry name" value="Fe_hyd_lg_C"/>
    <property type="match status" value="2"/>
</dbReference>
<keyword evidence="2" id="KW-0479">Metal-binding</keyword>
<evidence type="ECO:0000256" key="3">
    <source>
        <dbReference type="ARBA" id="ARBA00023004"/>
    </source>
</evidence>
<dbReference type="InterPro" id="IPR050395">
    <property type="entry name" value="4Fe4S_Ferredoxin_RnfB"/>
</dbReference>
<dbReference type="KEGG" id="ssm:Spirs_3657"/>
<dbReference type="InterPro" id="IPR004108">
    <property type="entry name" value="Fe_hydrogenase_lsu_C"/>
</dbReference>
<dbReference type="Gene3D" id="3.40.950.10">
    <property type="entry name" value="Fe-only Hydrogenase (Larger Subunit), Chain L, domain 3"/>
    <property type="match status" value="1"/>
</dbReference>
<dbReference type="Pfam" id="PF14697">
    <property type="entry name" value="Fer4_21"/>
    <property type="match status" value="1"/>
</dbReference>
<sequence>MQKSSFHHALKIVEAKCIGCTHCMLTCPTEAIRVFGGKAHVDPNRCVDCGNCMSVCPVDAIVIEQDDFDQIYTYSHRIAVVPSVMIGQFSEEIPEQQIFSILIDMGFTDVYEAETGIDLLHKISGRFSTYAGQKPVISSFCPAIIRLIQVRFPSLVGQINLLKPPLDITAAYIRKKLTEEGANPHEIGIFYVTPCAAKIAAIKRPIGEPRSAFDGVINMDFLYNLIHRNLVKQKNRKDCTLPPPRRLSSAAVLWSLTTGEAQQIPGRTLAVDGIHNVMAFLEKLENEEISGIDFLELRACDEGCAGGILGSGNRFLTAERLRHRAEQLSPVSDYCGEDISEETAEFLRDTIKLETVEPRSIMKLDDDVAKAMEIMDTATHILEALPMVDCGLCGSPSCEAFARDVAQGKASPQRCIFLQRRQENLDPTMVKKNFSTVKKVWGREKVE</sequence>
<dbReference type="InterPro" id="IPR017896">
    <property type="entry name" value="4Fe4S_Fe-S-bd"/>
</dbReference>
<feature type="domain" description="4Fe-4S ferredoxin-type" evidence="5">
    <location>
        <begin position="37"/>
        <end position="66"/>
    </location>
</feature>
<dbReference type="SUPFAM" id="SSF54862">
    <property type="entry name" value="4Fe-4S ferredoxins"/>
    <property type="match status" value="1"/>
</dbReference>
<dbReference type="OrthoDB" id="9761899at2"/>
<evidence type="ECO:0000259" key="5">
    <source>
        <dbReference type="PROSITE" id="PS51379"/>
    </source>
</evidence>
<name>E1R7N8_SEDSS</name>
<dbReference type="InterPro" id="IPR017900">
    <property type="entry name" value="4Fe4S_Fe_S_CS"/>
</dbReference>
<dbReference type="InterPro" id="IPR007202">
    <property type="entry name" value="4Fe-4S_dom"/>
</dbReference>
<evidence type="ECO:0000313" key="8">
    <source>
        <dbReference type="Proteomes" id="UP000002318"/>
    </source>
</evidence>
<dbReference type="PANTHER" id="PTHR43560">
    <property type="entry name" value="ION-TRANSLOCATING OXIDOREDUCTASE COMPLEX SUBUNIT B"/>
    <property type="match status" value="1"/>
</dbReference>
<reference evidence="7 8" key="1">
    <citation type="journal article" date="2010" name="Stand. Genomic Sci.">
        <title>Complete genome sequence of Spirochaeta smaragdinae type strain (SEBR 4228).</title>
        <authorList>
            <person name="Mavromatis K."/>
            <person name="Yasawong M."/>
            <person name="Chertkov O."/>
            <person name="Lapidus A."/>
            <person name="Lucas S."/>
            <person name="Nolan M."/>
            <person name="Del Rio T.G."/>
            <person name="Tice H."/>
            <person name="Cheng J.F."/>
            <person name="Pitluck S."/>
            <person name="Liolios K."/>
            <person name="Ivanova N."/>
            <person name="Tapia R."/>
            <person name="Han C."/>
            <person name="Bruce D."/>
            <person name="Goodwin L."/>
            <person name="Pati A."/>
            <person name="Chen A."/>
            <person name="Palaniappan K."/>
            <person name="Land M."/>
            <person name="Hauser L."/>
            <person name="Chang Y.J."/>
            <person name="Jeffries C.D."/>
            <person name="Detter J.C."/>
            <person name="Rohde M."/>
            <person name="Brambilla E."/>
            <person name="Spring S."/>
            <person name="Goker M."/>
            <person name="Sikorski J."/>
            <person name="Woyke T."/>
            <person name="Bristow J."/>
            <person name="Eisen J.A."/>
            <person name="Markowitz V."/>
            <person name="Hugenholtz P."/>
            <person name="Klenk H.P."/>
            <person name="Kyrpides N.C."/>
        </authorList>
    </citation>
    <scope>NUCLEOTIDE SEQUENCE [LARGE SCALE GENOMIC DNA]</scope>
    <source>
        <strain evidence="8">DSM 11293 / JCM 15392 / SEBR 4228</strain>
    </source>
</reference>
<dbReference type="PANTHER" id="PTHR43560:SF1">
    <property type="entry name" value="ION-TRANSLOCATING OXIDOREDUCTASE COMPLEX SUBUNIT B"/>
    <property type="match status" value="1"/>
</dbReference>
<protein>
    <submittedName>
        <fullName evidence="7">Fe-S cluster domain protein</fullName>
    </submittedName>
</protein>
<dbReference type="SUPFAM" id="SSF53920">
    <property type="entry name" value="Fe-only hydrogenase"/>
    <property type="match status" value="1"/>
</dbReference>
<evidence type="ECO:0000256" key="2">
    <source>
        <dbReference type="ARBA" id="ARBA00022723"/>
    </source>
</evidence>
<accession>E1R7N8</accession>
<dbReference type="RefSeq" id="WP_013256202.1">
    <property type="nucleotide sequence ID" value="NC_014364.1"/>
</dbReference>
<dbReference type="HOGENOM" id="CLU_036585_0_0_12"/>
<dbReference type="PROSITE" id="PS51656">
    <property type="entry name" value="4FE4S"/>
    <property type="match status" value="1"/>
</dbReference>
<evidence type="ECO:0000256" key="4">
    <source>
        <dbReference type="ARBA" id="ARBA00023014"/>
    </source>
</evidence>
<keyword evidence="1" id="KW-0004">4Fe-4S</keyword>
<keyword evidence="8" id="KW-1185">Reference proteome</keyword>
<dbReference type="InterPro" id="IPR009016">
    <property type="entry name" value="Fe_hydrogenase"/>
</dbReference>
<evidence type="ECO:0000256" key="1">
    <source>
        <dbReference type="ARBA" id="ARBA00022485"/>
    </source>
</evidence>
<dbReference type="Gene3D" id="3.30.70.20">
    <property type="match status" value="1"/>
</dbReference>
<dbReference type="Proteomes" id="UP000002318">
    <property type="component" value="Chromosome"/>
</dbReference>
<dbReference type="AlphaFoldDB" id="E1R7N8"/>
<dbReference type="PROSITE" id="PS00198">
    <property type="entry name" value="4FE4S_FER_1"/>
    <property type="match status" value="1"/>
</dbReference>
<dbReference type="eggNOG" id="COG1145">
    <property type="taxonomic scope" value="Bacteria"/>
</dbReference>
<evidence type="ECO:0000259" key="6">
    <source>
        <dbReference type="PROSITE" id="PS51656"/>
    </source>
</evidence>
<dbReference type="Pfam" id="PF04060">
    <property type="entry name" value="FeS"/>
    <property type="match status" value="1"/>
</dbReference>
<keyword evidence="3" id="KW-0408">Iron</keyword>
<dbReference type="eggNOG" id="COG4624">
    <property type="taxonomic scope" value="Bacteria"/>
</dbReference>
<dbReference type="eggNOG" id="COG4871">
    <property type="taxonomic scope" value="Bacteria"/>
</dbReference>
<dbReference type="GO" id="GO:0046872">
    <property type="term" value="F:metal ion binding"/>
    <property type="evidence" value="ECO:0007669"/>
    <property type="project" value="UniProtKB-KW"/>
</dbReference>